<comment type="caution">
    <text evidence="2">The sequence shown here is derived from an EMBL/GenBank/DDBJ whole genome shotgun (WGS) entry which is preliminary data.</text>
</comment>
<dbReference type="Proteomes" id="UP000563523">
    <property type="component" value="Unassembled WGS sequence"/>
</dbReference>
<evidence type="ECO:0000313" key="2">
    <source>
        <dbReference type="EMBL" id="NVY96855.1"/>
    </source>
</evidence>
<keyword evidence="1" id="KW-0812">Transmembrane</keyword>
<evidence type="ECO:0000256" key="1">
    <source>
        <dbReference type="SAM" id="Phobius"/>
    </source>
</evidence>
<sequence>MKLGQPLFKLGIFCSSIAIYPWLLSLKYPAIWDRNVTLTLIMIFLLGFYNEIIAPLHPNKYFNLIYTLLAMLVLIFLKTKMINYHLVILLICQLGLIFLAKNRPFTPIIQQLIIPVFTTLPLIYTIFHFLSYKFVMMILAINTVILSLILVKRIILGVFCPTLILGALFLLEYVSFNNLLISIFLIMIIRITQHYKPNIFQQSAWFNFIRILLSLALLL</sequence>
<protein>
    <submittedName>
        <fullName evidence="2">Uncharacterized protein</fullName>
    </submittedName>
</protein>
<feature type="transmembrane region" description="Helical" evidence="1">
    <location>
        <begin position="112"/>
        <end position="128"/>
    </location>
</feature>
<feature type="transmembrane region" description="Helical" evidence="1">
    <location>
        <begin position="163"/>
        <end position="187"/>
    </location>
</feature>
<feature type="transmembrane region" description="Helical" evidence="1">
    <location>
        <begin position="7"/>
        <end position="24"/>
    </location>
</feature>
<reference evidence="2 3" key="1">
    <citation type="submission" date="2020-06" db="EMBL/GenBank/DDBJ databases">
        <authorList>
            <person name="Kang J."/>
        </authorList>
    </citation>
    <scope>NUCLEOTIDE SEQUENCE [LARGE SCALE GENOMIC DNA]</scope>
    <source>
        <strain evidence="2 3">DCY120</strain>
    </source>
</reference>
<dbReference type="RefSeq" id="WP_176943022.1">
    <property type="nucleotide sequence ID" value="NZ_JABZEC010000006.1"/>
</dbReference>
<feature type="transmembrane region" description="Helical" evidence="1">
    <location>
        <begin position="30"/>
        <end position="49"/>
    </location>
</feature>
<dbReference type="EMBL" id="JABZEC010000006">
    <property type="protein sequence ID" value="NVY96855.1"/>
    <property type="molecule type" value="Genomic_DNA"/>
</dbReference>
<feature type="transmembrane region" description="Helical" evidence="1">
    <location>
        <begin position="134"/>
        <end position="151"/>
    </location>
</feature>
<feature type="transmembrane region" description="Helical" evidence="1">
    <location>
        <begin position="83"/>
        <end position="100"/>
    </location>
</feature>
<keyword evidence="1" id="KW-1133">Transmembrane helix</keyword>
<feature type="transmembrane region" description="Helical" evidence="1">
    <location>
        <begin position="61"/>
        <end position="77"/>
    </location>
</feature>
<dbReference type="AlphaFoldDB" id="A0A850R8J5"/>
<evidence type="ECO:0000313" key="3">
    <source>
        <dbReference type="Proteomes" id="UP000563523"/>
    </source>
</evidence>
<name>A0A850R8J5_9LACO</name>
<gene>
    <name evidence="2" type="ORF">HU830_06785</name>
</gene>
<keyword evidence="3" id="KW-1185">Reference proteome</keyword>
<proteinExistence type="predicted"/>
<accession>A0A850R8J5</accession>
<organism evidence="2 3">
    <name type="scientific">Bombilactobacillus apium</name>
    <dbReference type="NCBI Taxonomy" id="2675299"/>
    <lineage>
        <taxon>Bacteria</taxon>
        <taxon>Bacillati</taxon>
        <taxon>Bacillota</taxon>
        <taxon>Bacilli</taxon>
        <taxon>Lactobacillales</taxon>
        <taxon>Lactobacillaceae</taxon>
        <taxon>Bombilactobacillus</taxon>
    </lineage>
</organism>
<keyword evidence="1" id="KW-0472">Membrane</keyword>